<dbReference type="PANTHER" id="PTHR12642">
    <property type="entry name" value="RIBOSOME BIOGENESIS PROTEIN NSA2 HOMOLOG"/>
    <property type="match status" value="1"/>
</dbReference>
<dbReference type="FunFam" id="2.40.10.310:FF:000001">
    <property type="entry name" value="NSA2, ribosome biogenesis homolog"/>
    <property type="match status" value="1"/>
</dbReference>
<evidence type="ECO:0008006" key="8">
    <source>
        <dbReference type="Google" id="ProtNLM"/>
    </source>
</evidence>
<comment type="subcellular location">
    <subcellularLocation>
        <location evidence="1">Nucleus</location>
        <location evidence="1">Nucleolus</location>
    </subcellularLocation>
</comment>
<evidence type="ECO:0000256" key="3">
    <source>
        <dbReference type="ARBA" id="ARBA00022517"/>
    </source>
</evidence>
<dbReference type="InterPro" id="IPR039411">
    <property type="entry name" value="NSA2_fam"/>
</dbReference>
<keyword evidence="5" id="KW-0539">Nucleus</keyword>
<dbReference type="GO" id="GO:0006364">
    <property type="term" value="P:rRNA processing"/>
    <property type="evidence" value="ECO:0007669"/>
    <property type="project" value="UniProtKB-KW"/>
</dbReference>
<proteinExistence type="inferred from homology"/>
<comment type="similarity">
    <text evidence="2">Belongs to the eukaryotic ribosomal protein eS8 family. Ribosome biogenesis protein NSA2 subfamily.</text>
</comment>
<evidence type="ECO:0000256" key="5">
    <source>
        <dbReference type="ARBA" id="ARBA00023242"/>
    </source>
</evidence>
<dbReference type="OMA" id="TNTPEND"/>
<dbReference type="GO" id="GO:0042273">
    <property type="term" value="P:ribosomal large subunit biogenesis"/>
    <property type="evidence" value="ECO:0007669"/>
    <property type="project" value="UniProtKB-ARBA"/>
</dbReference>
<keyword evidence="3" id="KW-0690">Ribosome biogenesis</keyword>
<sequence>MPQNNFVEQHIKKYGRRLDYETKKLKKEARADATLGKKIKNLHGIKAKLFVKKRYNEKVQLKKNLKIKECKTTTVLANDTAPIPHFLLDRENQQNAKELNEKIKQQRQDRAAKYSVPIPEVKGLTEAEVFGVVSSGKRKSKHWKRMVTKPCFVGPDFTRKPPKLERFIRPMALRFKNAHVSHPELRTTFHLPILGIKQNPHSDVFTSLGVLTKGTIIEVNVSELGIVNAQGNITWGKYAQITNHPENDGCVNATLLV</sequence>
<dbReference type="InterPro" id="IPR022309">
    <property type="entry name" value="Ribosomal_Se8/biogenesis_NSA2"/>
</dbReference>
<dbReference type="Pfam" id="PF01201">
    <property type="entry name" value="Ribosomal_S8e"/>
    <property type="match status" value="1"/>
</dbReference>
<gene>
    <name evidence="6" type="ORF">NBO_1395gi001</name>
</gene>
<dbReference type="STRING" id="578461.R0MB08"/>
<accession>R0MB08</accession>
<evidence type="ECO:0000256" key="1">
    <source>
        <dbReference type="ARBA" id="ARBA00004604"/>
    </source>
</evidence>
<dbReference type="HOGENOM" id="CLU_1070048_0_0_1"/>
<dbReference type="Gene3D" id="2.40.10.310">
    <property type="match status" value="1"/>
</dbReference>
<dbReference type="AlphaFoldDB" id="R0MB08"/>
<keyword evidence="4" id="KW-0698">rRNA processing</keyword>
<name>R0MB08_NOSB1</name>
<dbReference type="GO" id="GO:0005730">
    <property type="term" value="C:nucleolus"/>
    <property type="evidence" value="ECO:0007669"/>
    <property type="project" value="UniProtKB-SubCell"/>
</dbReference>
<dbReference type="EMBL" id="KB910302">
    <property type="protein sequence ID" value="EOB11225.1"/>
    <property type="molecule type" value="Genomic_DNA"/>
</dbReference>
<dbReference type="OrthoDB" id="1847590at2759"/>
<evidence type="ECO:0000313" key="7">
    <source>
        <dbReference type="Proteomes" id="UP000016927"/>
    </source>
</evidence>
<organism evidence="6 7">
    <name type="scientific">Nosema bombycis (strain CQ1 / CVCC 102059)</name>
    <name type="common">Microsporidian parasite</name>
    <name type="synonym">Pebrine of silkworm</name>
    <dbReference type="NCBI Taxonomy" id="578461"/>
    <lineage>
        <taxon>Eukaryota</taxon>
        <taxon>Fungi</taxon>
        <taxon>Fungi incertae sedis</taxon>
        <taxon>Microsporidia</taxon>
        <taxon>Nosematidae</taxon>
        <taxon>Nosema</taxon>
    </lineage>
</organism>
<reference evidence="6 7" key="1">
    <citation type="journal article" date="2013" name="BMC Genomics">
        <title>Comparative genomics of parasitic silkworm microsporidia reveal an association between genome expansion and host adaptation.</title>
        <authorList>
            <person name="Pan G."/>
            <person name="Xu J."/>
            <person name="Li T."/>
            <person name="Xia Q."/>
            <person name="Liu S.L."/>
            <person name="Zhang G."/>
            <person name="Li S."/>
            <person name="Li C."/>
            <person name="Liu H."/>
            <person name="Yang L."/>
            <person name="Liu T."/>
            <person name="Zhang X."/>
            <person name="Wu Z."/>
            <person name="Fan W."/>
            <person name="Dang X."/>
            <person name="Xiang H."/>
            <person name="Tao M."/>
            <person name="Li Y."/>
            <person name="Hu J."/>
            <person name="Li Z."/>
            <person name="Lin L."/>
            <person name="Luo J."/>
            <person name="Geng L."/>
            <person name="Wang L."/>
            <person name="Long M."/>
            <person name="Wan Y."/>
            <person name="He N."/>
            <person name="Zhang Z."/>
            <person name="Lu C."/>
            <person name="Keeling P.J."/>
            <person name="Wang J."/>
            <person name="Xiang Z."/>
            <person name="Zhou Z."/>
        </authorList>
    </citation>
    <scope>NUCLEOTIDE SEQUENCE [LARGE SCALE GENOMIC DNA]</scope>
    <source>
        <strain evidence="7">CQ1 / CVCC 102059</strain>
    </source>
</reference>
<protein>
    <recommendedName>
        <fullName evidence="8">Ribosome biogenesis protein NSA2 homolog</fullName>
    </recommendedName>
</protein>
<dbReference type="VEuPathDB" id="MicrosporidiaDB:NBO_1395gi001"/>
<keyword evidence="7" id="KW-1185">Reference proteome</keyword>
<evidence type="ECO:0000313" key="6">
    <source>
        <dbReference type="EMBL" id="EOB11225.1"/>
    </source>
</evidence>
<dbReference type="Proteomes" id="UP000016927">
    <property type="component" value="Unassembled WGS sequence"/>
</dbReference>
<dbReference type="GO" id="GO:0030684">
    <property type="term" value="C:preribosome"/>
    <property type="evidence" value="ECO:0007669"/>
    <property type="project" value="UniProtKB-ARBA"/>
</dbReference>
<evidence type="ECO:0000256" key="4">
    <source>
        <dbReference type="ARBA" id="ARBA00022552"/>
    </source>
</evidence>
<evidence type="ECO:0000256" key="2">
    <source>
        <dbReference type="ARBA" id="ARBA00005424"/>
    </source>
</evidence>